<dbReference type="Proteomes" id="UP000262073">
    <property type="component" value="Chromosome"/>
</dbReference>
<dbReference type="PANTHER" id="PTHR46375">
    <property type="entry name" value="KELCH REPEAT AND BTB DOMAIN-CONTAINING PROTEIN 13-RELATED"/>
    <property type="match status" value="1"/>
</dbReference>
<dbReference type="InterPro" id="IPR006652">
    <property type="entry name" value="Kelch_1"/>
</dbReference>
<dbReference type="EMBL" id="CP031769">
    <property type="protein sequence ID" value="AXR06469.1"/>
    <property type="molecule type" value="Genomic_DNA"/>
</dbReference>
<feature type="signal peptide" evidence="1">
    <location>
        <begin position="1"/>
        <end position="24"/>
    </location>
</feature>
<sequence>MVSRHRLSRLLGLICLAASGAASAAAKPIYHWSAGPNLPAPVQEIYPAVVQGNIYVAGGLAQDGEAISISDDVFVLKDKPTWQHTVSLPEPRHHAMLVNYRETLWLFGGFINSARGQWTNTDAVMSLNLQKNQWEKQTPMPKLVSETVAINLAGKIHVIGGRTVKGKVNGRWHDHTDTDWHGVFDPKADVWTTAASMPTPRNSACAVAYDDKIHVIGGRQVDGGNVDRHEVYDPADDSWKTLPRLPQEQAGIACVVYRHGIFVFGGEHFIDGGDVFSDVWRYDLHRKNWSKVSVMPLPRHGLGAVLADDKVWLIGGAAKAGAKATSDTVSQLTSLQ</sequence>
<proteinExistence type="predicted"/>
<keyword evidence="3" id="KW-1185">Reference proteome</keyword>
<dbReference type="Pfam" id="PF24681">
    <property type="entry name" value="Kelch_KLHDC2_KLHL20_DRC7"/>
    <property type="match status" value="1"/>
</dbReference>
<dbReference type="KEGG" id="salm:D0Y50_08880"/>
<dbReference type="InterPro" id="IPR052392">
    <property type="entry name" value="Kelch-BTB_domain-containing"/>
</dbReference>
<gene>
    <name evidence="2" type="ORF">D0Y50_08880</name>
</gene>
<dbReference type="RefSeq" id="WP_117316525.1">
    <property type="nucleotide sequence ID" value="NZ_CP031769.1"/>
</dbReference>
<dbReference type="Gene3D" id="2.120.10.80">
    <property type="entry name" value="Kelch-type beta propeller"/>
    <property type="match status" value="2"/>
</dbReference>
<dbReference type="PANTHER" id="PTHR46375:SF3">
    <property type="entry name" value="KELCH REPEAT AND BTB DOMAIN-CONTAINING PROTEIN 13"/>
    <property type="match status" value="1"/>
</dbReference>
<evidence type="ECO:0000256" key="1">
    <source>
        <dbReference type="SAM" id="SignalP"/>
    </source>
</evidence>
<accession>A0A346NLR2</accession>
<keyword evidence="1" id="KW-0732">Signal</keyword>
<dbReference type="InterPro" id="IPR015915">
    <property type="entry name" value="Kelch-typ_b-propeller"/>
</dbReference>
<reference evidence="2 3" key="1">
    <citation type="submission" date="2018-08" db="EMBL/GenBank/DDBJ databases">
        <title>Salinimonas sediminis sp. nov., a piezophilic bacterium isolated from a deep-sea sediment sample from the New Britain Trench.</title>
        <authorList>
            <person name="Cao J."/>
        </authorList>
    </citation>
    <scope>NUCLEOTIDE SEQUENCE [LARGE SCALE GENOMIC DNA]</scope>
    <source>
        <strain evidence="2 3">N102</strain>
    </source>
</reference>
<evidence type="ECO:0000313" key="2">
    <source>
        <dbReference type="EMBL" id="AXR06469.1"/>
    </source>
</evidence>
<feature type="chain" id="PRO_5016982044" evidence="1">
    <location>
        <begin position="25"/>
        <end position="336"/>
    </location>
</feature>
<dbReference type="OrthoDB" id="9769308at2"/>
<organism evidence="2 3">
    <name type="scientific">Salinimonas sediminis</name>
    <dbReference type="NCBI Taxonomy" id="2303538"/>
    <lineage>
        <taxon>Bacteria</taxon>
        <taxon>Pseudomonadati</taxon>
        <taxon>Pseudomonadota</taxon>
        <taxon>Gammaproteobacteria</taxon>
        <taxon>Alteromonadales</taxon>
        <taxon>Alteromonadaceae</taxon>
        <taxon>Alteromonas/Salinimonas group</taxon>
        <taxon>Salinimonas</taxon>
    </lineage>
</organism>
<protein>
    <submittedName>
        <fullName evidence="2">Galactose oxidase</fullName>
    </submittedName>
</protein>
<name>A0A346NLR2_9ALTE</name>
<dbReference type="InterPro" id="IPR011043">
    <property type="entry name" value="Gal_Oxase/kelch_b-propeller"/>
</dbReference>
<dbReference type="SUPFAM" id="SSF50965">
    <property type="entry name" value="Galactose oxidase, central domain"/>
    <property type="match status" value="1"/>
</dbReference>
<dbReference type="SMART" id="SM00612">
    <property type="entry name" value="Kelch"/>
    <property type="match status" value="4"/>
</dbReference>
<dbReference type="AlphaFoldDB" id="A0A346NLR2"/>
<evidence type="ECO:0000313" key="3">
    <source>
        <dbReference type="Proteomes" id="UP000262073"/>
    </source>
</evidence>